<name>A0A0F9RL24_9ZZZZ</name>
<protein>
    <submittedName>
        <fullName evidence="1">Uncharacterized protein</fullName>
    </submittedName>
</protein>
<evidence type="ECO:0000313" key="1">
    <source>
        <dbReference type="EMBL" id="KKN50502.1"/>
    </source>
</evidence>
<dbReference type="AlphaFoldDB" id="A0A0F9RL24"/>
<accession>A0A0F9RL24</accession>
<reference evidence="1" key="1">
    <citation type="journal article" date="2015" name="Nature">
        <title>Complex archaea that bridge the gap between prokaryotes and eukaryotes.</title>
        <authorList>
            <person name="Spang A."/>
            <person name="Saw J.H."/>
            <person name="Jorgensen S.L."/>
            <person name="Zaremba-Niedzwiedzka K."/>
            <person name="Martijn J."/>
            <person name="Lind A.E."/>
            <person name="van Eijk R."/>
            <person name="Schleper C."/>
            <person name="Guy L."/>
            <person name="Ettema T.J."/>
        </authorList>
    </citation>
    <scope>NUCLEOTIDE SEQUENCE</scope>
</reference>
<proteinExistence type="predicted"/>
<sequence>MSDRTIRRGGLIALLTKARREFDCDAGHDIIGAGDHYWRVTIGGGGIRSESHPWHVCVMDINPFLDRGGRKL</sequence>
<organism evidence="1">
    <name type="scientific">marine sediment metagenome</name>
    <dbReference type="NCBI Taxonomy" id="412755"/>
    <lineage>
        <taxon>unclassified sequences</taxon>
        <taxon>metagenomes</taxon>
        <taxon>ecological metagenomes</taxon>
    </lineage>
</organism>
<gene>
    <name evidence="1" type="ORF">LCGC14_0632270</name>
</gene>
<dbReference type="EMBL" id="LAZR01001111">
    <property type="protein sequence ID" value="KKN50502.1"/>
    <property type="molecule type" value="Genomic_DNA"/>
</dbReference>
<comment type="caution">
    <text evidence="1">The sequence shown here is derived from an EMBL/GenBank/DDBJ whole genome shotgun (WGS) entry which is preliminary data.</text>
</comment>